<keyword evidence="3" id="KW-0238">DNA-binding</keyword>
<sequence length="296" mass="31539">MSLRHLDLDALRAFVAIVEQGGFSIAAEQLGRTQSAVSLQIKRLEQTLGQTLLQRVQGRVDGPTAEGNALLAYARQMLRLNDEACAILARNAVSGSLRIGLPEELMEQVFPAAMPLFRARYPRLRLSVQAEASIVLRAALAEGRLDVVIYKDCSDVVGGELEVLRDEPLCWVAGEAYRDTLHADAGVLPLALFGENCVFRMAATAALARAGIAWQVHYSGSSTTGLRHALRHGLGLGVLPESLLGDGLLAVDSCAGIALPSLPRSRLVAAYAGDSVAPAAHCLIGAFAESLQRPVR</sequence>
<reference evidence="6 7" key="1">
    <citation type="submission" date="2016-10" db="EMBL/GenBank/DDBJ databases">
        <title>Alkaliphiles isolated from bioreactors.</title>
        <authorList>
            <person name="Salah Z."/>
            <person name="Rout S.P."/>
            <person name="Humphreys P.N."/>
        </authorList>
    </citation>
    <scope>NUCLEOTIDE SEQUENCE [LARGE SCALE GENOMIC DNA]</scope>
    <source>
        <strain evidence="6 7">ZS02</strain>
    </source>
</reference>
<organism evidence="6 7">
    <name type="scientific">Azonexus hydrophilus</name>
    <dbReference type="NCBI Taxonomy" id="418702"/>
    <lineage>
        <taxon>Bacteria</taxon>
        <taxon>Pseudomonadati</taxon>
        <taxon>Pseudomonadota</taxon>
        <taxon>Betaproteobacteria</taxon>
        <taxon>Rhodocyclales</taxon>
        <taxon>Azonexaceae</taxon>
        <taxon>Azonexus</taxon>
    </lineage>
</organism>
<dbReference type="FunFam" id="1.10.10.10:FF:000001">
    <property type="entry name" value="LysR family transcriptional regulator"/>
    <property type="match status" value="1"/>
</dbReference>
<dbReference type="Pfam" id="PF00126">
    <property type="entry name" value="HTH_1"/>
    <property type="match status" value="1"/>
</dbReference>
<dbReference type="RefSeq" id="WP_076096596.1">
    <property type="nucleotide sequence ID" value="NZ_MTHD01000005.1"/>
</dbReference>
<dbReference type="Gene3D" id="1.10.10.10">
    <property type="entry name" value="Winged helix-like DNA-binding domain superfamily/Winged helix DNA-binding domain"/>
    <property type="match status" value="1"/>
</dbReference>
<dbReference type="Proteomes" id="UP000187526">
    <property type="component" value="Unassembled WGS sequence"/>
</dbReference>
<accession>A0A1R1I1E0</accession>
<dbReference type="Gene3D" id="3.40.190.10">
    <property type="entry name" value="Periplasmic binding protein-like II"/>
    <property type="match status" value="2"/>
</dbReference>
<dbReference type="Pfam" id="PF03466">
    <property type="entry name" value="LysR_substrate"/>
    <property type="match status" value="1"/>
</dbReference>
<protein>
    <recommendedName>
        <fullName evidence="5">HTH lysR-type domain-containing protein</fullName>
    </recommendedName>
</protein>
<dbReference type="AlphaFoldDB" id="A0A1R1I1E0"/>
<evidence type="ECO:0000256" key="2">
    <source>
        <dbReference type="ARBA" id="ARBA00023015"/>
    </source>
</evidence>
<evidence type="ECO:0000259" key="5">
    <source>
        <dbReference type="PROSITE" id="PS50931"/>
    </source>
</evidence>
<gene>
    <name evidence="6" type="ORF">BJN45_14865</name>
</gene>
<evidence type="ECO:0000313" key="7">
    <source>
        <dbReference type="Proteomes" id="UP000187526"/>
    </source>
</evidence>
<dbReference type="PROSITE" id="PS50931">
    <property type="entry name" value="HTH_LYSR"/>
    <property type="match status" value="1"/>
</dbReference>
<dbReference type="EMBL" id="MTHD01000005">
    <property type="protein sequence ID" value="OMG52562.1"/>
    <property type="molecule type" value="Genomic_DNA"/>
</dbReference>
<feature type="domain" description="HTH lysR-type" evidence="5">
    <location>
        <begin position="6"/>
        <end position="64"/>
    </location>
</feature>
<dbReference type="SUPFAM" id="SSF53850">
    <property type="entry name" value="Periplasmic binding protein-like II"/>
    <property type="match status" value="1"/>
</dbReference>
<dbReference type="InterPro" id="IPR036390">
    <property type="entry name" value="WH_DNA-bd_sf"/>
</dbReference>
<dbReference type="GO" id="GO:0003677">
    <property type="term" value="F:DNA binding"/>
    <property type="evidence" value="ECO:0007669"/>
    <property type="project" value="UniProtKB-KW"/>
</dbReference>
<dbReference type="InterPro" id="IPR050176">
    <property type="entry name" value="LTTR"/>
</dbReference>
<dbReference type="PRINTS" id="PR00039">
    <property type="entry name" value="HTHLYSR"/>
</dbReference>
<dbReference type="PANTHER" id="PTHR30579:SF7">
    <property type="entry name" value="HTH-TYPE TRANSCRIPTIONAL REGULATOR LRHA-RELATED"/>
    <property type="match status" value="1"/>
</dbReference>
<name>A0A1R1I1E0_9RHOO</name>
<dbReference type="InterPro" id="IPR000847">
    <property type="entry name" value="LysR_HTH_N"/>
</dbReference>
<dbReference type="SUPFAM" id="SSF46785">
    <property type="entry name" value="Winged helix' DNA-binding domain"/>
    <property type="match status" value="1"/>
</dbReference>
<evidence type="ECO:0000256" key="3">
    <source>
        <dbReference type="ARBA" id="ARBA00023125"/>
    </source>
</evidence>
<keyword evidence="7" id="KW-1185">Reference proteome</keyword>
<keyword evidence="2" id="KW-0805">Transcription regulation</keyword>
<evidence type="ECO:0000256" key="4">
    <source>
        <dbReference type="ARBA" id="ARBA00023163"/>
    </source>
</evidence>
<proteinExistence type="inferred from homology"/>
<dbReference type="InterPro" id="IPR036388">
    <property type="entry name" value="WH-like_DNA-bd_sf"/>
</dbReference>
<comment type="similarity">
    <text evidence="1">Belongs to the LysR transcriptional regulatory family.</text>
</comment>
<dbReference type="InterPro" id="IPR005119">
    <property type="entry name" value="LysR_subst-bd"/>
</dbReference>
<dbReference type="OrthoDB" id="6555293at2"/>
<evidence type="ECO:0000256" key="1">
    <source>
        <dbReference type="ARBA" id="ARBA00009437"/>
    </source>
</evidence>
<keyword evidence="4" id="KW-0804">Transcription</keyword>
<comment type="caution">
    <text evidence="6">The sequence shown here is derived from an EMBL/GenBank/DDBJ whole genome shotgun (WGS) entry which is preliminary data.</text>
</comment>
<dbReference type="PANTHER" id="PTHR30579">
    <property type="entry name" value="TRANSCRIPTIONAL REGULATOR"/>
    <property type="match status" value="1"/>
</dbReference>
<dbReference type="STRING" id="418702.BJN45_14865"/>
<dbReference type="GO" id="GO:0003700">
    <property type="term" value="F:DNA-binding transcription factor activity"/>
    <property type="evidence" value="ECO:0007669"/>
    <property type="project" value="InterPro"/>
</dbReference>
<evidence type="ECO:0000313" key="6">
    <source>
        <dbReference type="EMBL" id="OMG52562.1"/>
    </source>
</evidence>